<gene>
    <name evidence="7" type="ORF">DERYTH_LOCUS967</name>
</gene>
<evidence type="ECO:0000313" key="7">
    <source>
        <dbReference type="EMBL" id="CAG8460176.1"/>
    </source>
</evidence>
<dbReference type="Pfam" id="PF01565">
    <property type="entry name" value="FAD_binding_4"/>
    <property type="match status" value="1"/>
</dbReference>
<evidence type="ECO:0000256" key="3">
    <source>
        <dbReference type="ARBA" id="ARBA00013136"/>
    </source>
</evidence>
<comment type="similarity">
    <text evidence="2">Belongs to the oxygen-dependent FAD-linked oxidoreductase family.</text>
</comment>
<comment type="pathway">
    <text evidence="1">Cofactor biosynthesis; D-erythroascorbate biosynthesis; dehydro-D-arabinono-1,4-lactone from D-arabinose: step 2/2.</text>
</comment>
<dbReference type="InterPro" id="IPR036318">
    <property type="entry name" value="FAD-bd_PCMH-like_sf"/>
</dbReference>
<dbReference type="AlphaFoldDB" id="A0A9N8VT97"/>
<dbReference type="SUPFAM" id="SSF56176">
    <property type="entry name" value="FAD-binding/transporter-associated domain-like"/>
    <property type="match status" value="1"/>
</dbReference>
<dbReference type="OrthoDB" id="371463at2759"/>
<evidence type="ECO:0000259" key="6">
    <source>
        <dbReference type="PROSITE" id="PS51387"/>
    </source>
</evidence>
<name>A0A9N8VT97_9GLOM</name>
<keyword evidence="4" id="KW-0560">Oxidoreductase</keyword>
<dbReference type="EMBL" id="CAJVPY010000243">
    <property type="protein sequence ID" value="CAG8460176.1"/>
    <property type="molecule type" value="Genomic_DNA"/>
</dbReference>
<evidence type="ECO:0000256" key="1">
    <source>
        <dbReference type="ARBA" id="ARBA00005083"/>
    </source>
</evidence>
<dbReference type="GO" id="GO:0071949">
    <property type="term" value="F:FAD binding"/>
    <property type="evidence" value="ECO:0007669"/>
    <property type="project" value="InterPro"/>
</dbReference>
<proteinExistence type="inferred from homology"/>
<dbReference type="InterPro" id="IPR007173">
    <property type="entry name" value="ALO_C"/>
</dbReference>
<comment type="caution">
    <text evidence="7">The sequence shown here is derived from an EMBL/GenBank/DDBJ whole genome shotgun (WGS) entry which is preliminary data.</text>
</comment>
<feature type="domain" description="FAD-binding PCMH-type" evidence="6">
    <location>
        <begin position="64"/>
        <end position="247"/>
    </location>
</feature>
<dbReference type="GO" id="GO:0003885">
    <property type="term" value="F:D-arabinono-1,4-lactone oxidase activity"/>
    <property type="evidence" value="ECO:0007669"/>
    <property type="project" value="UniProtKB-EC"/>
</dbReference>
<dbReference type="InterPro" id="IPR006094">
    <property type="entry name" value="Oxid_FAD_bind_N"/>
</dbReference>
<reference evidence="7" key="1">
    <citation type="submission" date="2021-06" db="EMBL/GenBank/DDBJ databases">
        <authorList>
            <person name="Kallberg Y."/>
            <person name="Tangrot J."/>
            <person name="Rosling A."/>
        </authorList>
    </citation>
    <scope>NUCLEOTIDE SEQUENCE</scope>
    <source>
        <strain evidence="7">MA453B</strain>
    </source>
</reference>
<dbReference type="Pfam" id="PF04030">
    <property type="entry name" value="ALO"/>
    <property type="match status" value="1"/>
</dbReference>
<evidence type="ECO:0000313" key="8">
    <source>
        <dbReference type="Proteomes" id="UP000789405"/>
    </source>
</evidence>
<protein>
    <recommendedName>
        <fullName evidence="3">D-arabinono-1,4-lactone oxidase</fullName>
        <ecNumber evidence="3">1.1.3.37</ecNumber>
    </recommendedName>
    <alternativeName>
        <fullName evidence="5">L-galactono-gamma-lactone oxidase</fullName>
    </alternativeName>
</protein>
<dbReference type="InterPro" id="IPR016167">
    <property type="entry name" value="FAD-bd_PCMH_sub1"/>
</dbReference>
<dbReference type="Proteomes" id="UP000789405">
    <property type="component" value="Unassembled WGS sequence"/>
</dbReference>
<dbReference type="PROSITE" id="PS00862">
    <property type="entry name" value="OX2_COVAL_FAD"/>
    <property type="match status" value="1"/>
</dbReference>
<dbReference type="PROSITE" id="PS51387">
    <property type="entry name" value="FAD_PCMH"/>
    <property type="match status" value="1"/>
</dbReference>
<dbReference type="Gene3D" id="3.30.70.2520">
    <property type="match status" value="1"/>
</dbReference>
<accession>A0A9N8VT97</accession>
<dbReference type="Gene3D" id="3.30.43.10">
    <property type="entry name" value="Uridine Diphospho-n-acetylenolpyruvylglucosamine Reductase, domain 2"/>
    <property type="match status" value="1"/>
</dbReference>
<keyword evidence="8" id="KW-1185">Reference proteome</keyword>
<dbReference type="InterPro" id="IPR010031">
    <property type="entry name" value="FAD_lactone_oxidase-like"/>
</dbReference>
<dbReference type="PANTHER" id="PTHR43762:SF1">
    <property type="entry name" value="D-ARABINONO-1,4-LACTONE OXIDASE"/>
    <property type="match status" value="1"/>
</dbReference>
<sequence>MSNPKVPDIQWFEDSLKELVKAKDDKEKTSIIDKLRTELFNLESTKKFLGENAAKYFEELSKKRNEKLPAITNYPETEEEIQKIVEEAYKDGNTIVRVVGSGHSISDAIIDKENKKIVLISLKKFNGVEFISDDTVKVKAGTHLNQDPQDDTSNLSNSLNYIINERGYAFPDLGGIAHQTVGGFLSTGSSGGSSKYSLEESVISINIINGKGELKELTRPNDDFFAAGVSMGLFGIITYVTFKLNPNYYIYGSQVSTFVDEGLNSDYQKGCPIDLFGSTNKPQDVPSLYDFFANGSNYDAEYSRLLWWPQTDVNRFTIWKAKRTEVLDLKGFTKPTAPYLEFNEILGSQIPEQIIAHIAYVALNILYLIDDDTTRKIAALILSFFSGVVQQAFQDIWYNGLPMDDKVSDTILPTTFTELWFQIRNADDTNKIMNKLKDYFASGDSATGNNATEIYTTKKSEFWLSPSYDYENVIRIDFFYFLGNKVGDPNEFFEKCCKVFDGFEYRCHWGKYIPDNYKVDVNKYSKYNQWMAIREQMDPNQIFVTQYWRKVLNIEPQKK</sequence>
<evidence type="ECO:0000256" key="5">
    <source>
        <dbReference type="ARBA" id="ARBA00033418"/>
    </source>
</evidence>
<dbReference type="InterPro" id="IPR016169">
    <property type="entry name" value="FAD-bd_PCMH_sub2"/>
</dbReference>
<dbReference type="EC" id="1.1.3.37" evidence="3"/>
<dbReference type="PANTHER" id="PTHR43762">
    <property type="entry name" value="L-GULONOLACTONE OXIDASE"/>
    <property type="match status" value="1"/>
</dbReference>
<dbReference type="InterPro" id="IPR016166">
    <property type="entry name" value="FAD-bd_PCMH"/>
</dbReference>
<dbReference type="GO" id="GO:0016020">
    <property type="term" value="C:membrane"/>
    <property type="evidence" value="ECO:0007669"/>
    <property type="project" value="InterPro"/>
</dbReference>
<evidence type="ECO:0000256" key="4">
    <source>
        <dbReference type="ARBA" id="ARBA00023002"/>
    </source>
</evidence>
<dbReference type="InterPro" id="IPR006093">
    <property type="entry name" value="Oxy_OxRdtase_FAD_BS"/>
</dbReference>
<organism evidence="7 8">
    <name type="scientific">Dentiscutata erythropus</name>
    <dbReference type="NCBI Taxonomy" id="1348616"/>
    <lineage>
        <taxon>Eukaryota</taxon>
        <taxon>Fungi</taxon>
        <taxon>Fungi incertae sedis</taxon>
        <taxon>Mucoromycota</taxon>
        <taxon>Glomeromycotina</taxon>
        <taxon>Glomeromycetes</taxon>
        <taxon>Diversisporales</taxon>
        <taxon>Gigasporaceae</taxon>
        <taxon>Dentiscutata</taxon>
    </lineage>
</organism>
<dbReference type="Gene3D" id="3.30.465.10">
    <property type="match status" value="1"/>
</dbReference>
<evidence type="ECO:0000256" key="2">
    <source>
        <dbReference type="ARBA" id="ARBA00005466"/>
    </source>
</evidence>